<organism evidence="1 2">
    <name type="scientific">Rubroshorea leprosula</name>
    <dbReference type="NCBI Taxonomy" id="152421"/>
    <lineage>
        <taxon>Eukaryota</taxon>
        <taxon>Viridiplantae</taxon>
        <taxon>Streptophyta</taxon>
        <taxon>Embryophyta</taxon>
        <taxon>Tracheophyta</taxon>
        <taxon>Spermatophyta</taxon>
        <taxon>Magnoliopsida</taxon>
        <taxon>eudicotyledons</taxon>
        <taxon>Gunneridae</taxon>
        <taxon>Pentapetalae</taxon>
        <taxon>rosids</taxon>
        <taxon>malvids</taxon>
        <taxon>Malvales</taxon>
        <taxon>Dipterocarpaceae</taxon>
        <taxon>Rubroshorea</taxon>
    </lineage>
</organism>
<dbReference type="AlphaFoldDB" id="A0AAV5JJS2"/>
<comment type="caution">
    <text evidence="1">The sequence shown here is derived from an EMBL/GenBank/DDBJ whole genome shotgun (WGS) entry which is preliminary data.</text>
</comment>
<reference evidence="1 2" key="1">
    <citation type="journal article" date="2021" name="Commun. Biol.">
        <title>The genome of Shorea leprosula (Dipterocarpaceae) highlights the ecological relevance of drought in aseasonal tropical rainforests.</title>
        <authorList>
            <person name="Ng K.K.S."/>
            <person name="Kobayashi M.J."/>
            <person name="Fawcett J.A."/>
            <person name="Hatakeyama M."/>
            <person name="Paape T."/>
            <person name="Ng C.H."/>
            <person name="Ang C.C."/>
            <person name="Tnah L.H."/>
            <person name="Lee C.T."/>
            <person name="Nishiyama T."/>
            <person name="Sese J."/>
            <person name="O'Brien M.J."/>
            <person name="Copetti D."/>
            <person name="Mohd Noor M.I."/>
            <person name="Ong R.C."/>
            <person name="Putra M."/>
            <person name="Sireger I.Z."/>
            <person name="Indrioko S."/>
            <person name="Kosugi Y."/>
            <person name="Izuno A."/>
            <person name="Isagi Y."/>
            <person name="Lee S.L."/>
            <person name="Shimizu K.K."/>
        </authorList>
    </citation>
    <scope>NUCLEOTIDE SEQUENCE [LARGE SCALE GENOMIC DNA]</scope>
    <source>
        <strain evidence="1">214</strain>
    </source>
</reference>
<dbReference type="EMBL" id="BPVZ01000036">
    <property type="protein sequence ID" value="GKV12335.1"/>
    <property type="molecule type" value="Genomic_DNA"/>
</dbReference>
<keyword evidence="2" id="KW-1185">Reference proteome</keyword>
<accession>A0AAV5JJS2</accession>
<proteinExistence type="predicted"/>
<evidence type="ECO:0000313" key="1">
    <source>
        <dbReference type="EMBL" id="GKV12335.1"/>
    </source>
</evidence>
<gene>
    <name evidence="1" type="ORF">SLEP1_g23492</name>
</gene>
<dbReference type="Proteomes" id="UP001054252">
    <property type="component" value="Unassembled WGS sequence"/>
</dbReference>
<name>A0AAV5JJS2_9ROSI</name>
<sequence>MLRAYLEYGQHLGSARQNFHHLSCNSFFGSVSGLLNLKLNLMPTTNGTNFLCRAWKDVIFWVKKENDKPDSSGKHYHESFLRRTLALHQ</sequence>
<evidence type="ECO:0000313" key="2">
    <source>
        <dbReference type="Proteomes" id="UP001054252"/>
    </source>
</evidence>
<protein>
    <submittedName>
        <fullName evidence="1">Uncharacterized protein</fullName>
    </submittedName>
</protein>